<evidence type="ECO:0000256" key="2">
    <source>
        <dbReference type="ARBA" id="ARBA00008472"/>
    </source>
</evidence>
<dbReference type="AlphaFoldDB" id="A0A384RZ20"/>
<gene>
    <name evidence="10" type="primary">ND3</name>
</gene>
<evidence type="ECO:0000256" key="4">
    <source>
        <dbReference type="ARBA" id="ARBA00022448"/>
    </source>
</evidence>
<accession>A0A384RZ20</accession>
<keyword evidence="9 10" id="KW-0496">Mitochondrion</keyword>
<dbReference type="Gene3D" id="1.20.58.1610">
    <property type="entry name" value="NADH:ubiquinone/plastoquinone oxidoreductase, chain 3"/>
    <property type="match status" value="1"/>
</dbReference>
<geneLocation type="mitochondrion" evidence="10"/>
<dbReference type="PANTHER" id="PTHR11058">
    <property type="entry name" value="NADH-UBIQUINONE OXIDOREDUCTASE CHAIN 3"/>
    <property type="match status" value="1"/>
</dbReference>
<comment type="catalytic activity">
    <reaction evidence="8 9">
        <text>a ubiquinone + NADH + 5 H(+)(in) = a ubiquinol + NAD(+) + 4 H(+)(out)</text>
        <dbReference type="Rhea" id="RHEA:29091"/>
        <dbReference type="Rhea" id="RHEA-COMP:9565"/>
        <dbReference type="Rhea" id="RHEA-COMP:9566"/>
        <dbReference type="ChEBI" id="CHEBI:15378"/>
        <dbReference type="ChEBI" id="CHEBI:16389"/>
        <dbReference type="ChEBI" id="CHEBI:17976"/>
        <dbReference type="ChEBI" id="CHEBI:57540"/>
        <dbReference type="ChEBI" id="CHEBI:57945"/>
        <dbReference type="EC" id="7.1.1.2"/>
    </reaction>
</comment>
<dbReference type="InterPro" id="IPR000440">
    <property type="entry name" value="NADH_UbQ/plastoQ_OxRdtase_su3"/>
</dbReference>
<dbReference type="EMBL" id="KR270645">
    <property type="protein sequence ID" value="ALG35818.1"/>
    <property type="molecule type" value="Genomic_DNA"/>
</dbReference>
<dbReference type="GO" id="GO:0008137">
    <property type="term" value="F:NADH dehydrogenase (ubiquinone) activity"/>
    <property type="evidence" value="ECO:0007669"/>
    <property type="project" value="UniProtKB-UniRule"/>
</dbReference>
<evidence type="ECO:0000256" key="3">
    <source>
        <dbReference type="ARBA" id="ARBA00021007"/>
    </source>
</evidence>
<feature type="transmembrane region" description="Helical" evidence="9">
    <location>
        <begin position="55"/>
        <end position="77"/>
    </location>
</feature>
<keyword evidence="4 9" id="KW-0813">Transport</keyword>
<keyword evidence="9" id="KW-0830">Ubiquinone</keyword>
<keyword evidence="9" id="KW-0249">Electron transport</keyword>
<dbReference type="PANTHER" id="PTHR11058:SF9">
    <property type="entry name" value="NADH-UBIQUINONE OXIDOREDUCTASE CHAIN 3"/>
    <property type="match status" value="1"/>
</dbReference>
<dbReference type="GO" id="GO:0031966">
    <property type="term" value="C:mitochondrial membrane"/>
    <property type="evidence" value="ECO:0007669"/>
    <property type="project" value="UniProtKB-SubCell"/>
</dbReference>
<evidence type="ECO:0000256" key="6">
    <source>
        <dbReference type="ARBA" id="ARBA00022989"/>
    </source>
</evidence>
<evidence type="ECO:0000256" key="1">
    <source>
        <dbReference type="ARBA" id="ARBA00004370"/>
    </source>
</evidence>
<keyword evidence="5 9" id="KW-0812">Transmembrane</keyword>
<keyword evidence="9" id="KW-0679">Respiratory chain</keyword>
<evidence type="ECO:0000256" key="9">
    <source>
        <dbReference type="RuleBase" id="RU003640"/>
    </source>
</evidence>
<keyword evidence="9" id="KW-1278">Translocase</keyword>
<comment type="function">
    <text evidence="9">Core subunit of the mitochondrial membrane respiratory chain NADH dehydrogenase (Complex I) which catalyzes electron transfer from NADH through the respiratory chain, using ubiquinone as an electron acceptor. Essential for the catalytic activity of complex I.</text>
</comment>
<reference evidence="10" key="1">
    <citation type="submission" date="2015-04" db="EMBL/GenBank/DDBJ databases">
        <authorList>
            <person name="Syromyatnikov M.Y."/>
            <person name="Popov V.N."/>
        </authorList>
    </citation>
    <scope>NUCLEOTIDE SEQUENCE</scope>
</reference>
<name>A0A384RZ20_9HYME</name>
<comment type="subcellular location">
    <subcellularLocation>
        <location evidence="1">Membrane</location>
    </subcellularLocation>
    <subcellularLocation>
        <location evidence="9">Mitochondrion membrane</location>
        <topology evidence="9">Multi-pass membrane protein</topology>
    </subcellularLocation>
</comment>
<evidence type="ECO:0000256" key="7">
    <source>
        <dbReference type="ARBA" id="ARBA00023136"/>
    </source>
</evidence>
<keyword evidence="7 9" id="KW-0472">Membrane</keyword>
<feature type="transmembrane region" description="Helical" evidence="9">
    <location>
        <begin position="89"/>
        <end position="108"/>
    </location>
</feature>
<protein>
    <recommendedName>
        <fullName evidence="3 9">NADH-ubiquinone oxidoreductase chain 3</fullName>
        <ecNumber evidence="9">7.1.1.2</ecNumber>
    </recommendedName>
</protein>
<feature type="transmembrane region" description="Helical" evidence="9">
    <location>
        <begin position="6"/>
        <end position="25"/>
    </location>
</feature>
<keyword evidence="9" id="KW-0520">NAD</keyword>
<evidence type="ECO:0000256" key="8">
    <source>
        <dbReference type="ARBA" id="ARBA00049551"/>
    </source>
</evidence>
<proteinExistence type="inferred from homology"/>
<dbReference type="InterPro" id="IPR038430">
    <property type="entry name" value="NDAH_ubi_oxred_su3_sf"/>
</dbReference>
<dbReference type="Pfam" id="PF00507">
    <property type="entry name" value="Oxidored_q4"/>
    <property type="match status" value="1"/>
</dbReference>
<sequence>MLKILLSLLIMIVVTLSLIFMNILIMKNFIFSTEKNSPFECGFNNFKSSRLPFSVNFFIISIIFLIFDVEITLIMPLIPSFNFINLSSWFYSISFLFFILILGTIIEWKDNSLNWIY</sequence>
<keyword evidence="6 9" id="KW-1133">Transmembrane helix</keyword>
<dbReference type="GO" id="GO:0030964">
    <property type="term" value="C:NADH dehydrogenase complex"/>
    <property type="evidence" value="ECO:0007669"/>
    <property type="project" value="TreeGrafter"/>
</dbReference>
<evidence type="ECO:0000313" key="10">
    <source>
        <dbReference type="EMBL" id="ALG35818.1"/>
    </source>
</evidence>
<comment type="similarity">
    <text evidence="2 9">Belongs to the complex I subunit 3 family.</text>
</comment>
<organism evidence="10">
    <name type="scientific">Parevania sp. SJW-2015</name>
    <dbReference type="NCBI Taxonomy" id="1725431"/>
    <lineage>
        <taxon>Eukaryota</taxon>
        <taxon>Metazoa</taxon>
        <taxon>Ecdysozoa</taxon>
        <taxon>Arthropoda</taxon>
        <taxon>Hexapoda</taxon>
        <taxon>Insecta</taxon>
        <taxon>Pterygota</taxon>
        <taxon>Neoptera</taxon>
        <taxon>Endopterygota</taxon>
        <taxon>Hymenoptera</taxon>
        <taxon>Apocrita</taxon>
        <taxon>Evanioidea</taxon>
        <taxon>Evaniidae</taxon>
        <taxon>Parevania</taxon>
    </lineage>
</organism>
<dbReference type="EC" id="7.1.1.2" evidence="9"/>
<evidence type="ECO:0000256" key="5">
    <source>
        <dbReference type="ARBA" id="ARBA00022692"/>
    </source>
</evidence>